<feature type="region of interest" description="Disordered" evidence="1">
    <location>
        <begin position="173"/>
        <end position="219"/>
    </location>
</feature>
<proteinExistence type="predicted"/>
<evidence type="ECO:0000313" key="2">
    <source>
        <dbReference type="EMBL" id="KAJ2894340.1"/>
    </source>
</evidence>
<evidence type="ECO:0000256" key="1">
    <source>
        <dbReference type="SAM" id="MobiDB-lite"/>
    </source>
</evidence>
<dbReference type="Gene3D" id="3.30.420.10">
    <property type="entry name" value="Ribonuclease H-like superfamily/Ribonuclease H"/>
    <property type="match status" value="1"/>
</dbReference>
<dbReference type="EMBL" id="JAKWBI020000503">
    <property type="protein sequence ID" value="KAJ2894340.1"/>
    <property type="molecule type" value="Genomic_DNA"/>
</dbReference>
<gene>
    <name evidence="2" type="ORF">MKZ38_007716</name>
</gene>
<comment type="caution">
    <text evidence="2">The sequence shown here is derived from an EMBL/GenBank/DDBJ whole genome shotgun (WGS) entry which is preliminary data.</text>
</comment>
<feature type="compositionally biased region" description="Basic and acidic residues" evidence="1">
    <location>
        <begin position="173"/>
        <end position="197"/>
    </location>
</feature>
<evidence type="ECO:0000313" key="3">
    <source>
        <dbReference type="Proteomes" id="UP001201980"/>
    </source>
</evidence>
<dbReference type="PANTHER" id="PTHR43040">
    <property type="entry name" value="RIBONUCLEASE D"/>
    <property type="match status" value="1"/>
</dbReference>
<organism evidence="2 3">
    <name type="scientific">Zalerion maritima</name>
    <dbReference type="NCBI Taxonomy" id="339359"/>
    <lineage>
        <taxon>Eukaryota</taxon>
        <taxon>Fungi</taxon>
        <taxon>Dikarya</taxon>
        <taxon>Ascomycota</taxon>
        <taxon>Pezizomycotina</taxon>
        <taxon>Sordariomycetes</taxon>
        <taxon>Lulworthiomycetidae</taxon>
        <taxon>Lulworthiales</taxon>
        <taxon>Lulworthiaceae</taxon>
        <taxon>Zalerion</taxon>
    </lineage>
</organism>
<dbReference type="PANTHER" id="PTHR43040:SF1">
    <property type="entry name" value="RIBONUCLEASE D"/>
    <property type="match status" value="1"/>
</dbReference>
<accession>A0AAD5WN55</accession>
<dbReference type="GO" id="GO:0003676">
    <property type="term" value="F:nucleic acid binding"/>
    <property type="evidence" value="ECO:0007669"/>
    <property type="project" value="InterPro"/>
</dbReference>
<name>A0AAD5WN55_9PEZI</name>
<protein>
    <submittedName>
        <fullName evidence="2">Exonuclease</fullName>
    </submittedName>
</protein>
<sequence>MTMTLKDLEFSTPAYPCASGNDLANGTNCTEMNKEKTTLRTILEGPSVAKTFLDVRNDSGALFSLFSLYNRSLARSQDIQLLENALRPAWGRKCVKGLEKCIQDDSPLFKSKRDEWAKAKQGGKAKINSRHEIFSDRPMTSEIQEYYLGDVTMLPKLRETYWERLSEGWKEKVLEESGKRDEESHRGGCEPHGDHKLLGPWGYKARPRSDYDFDDDYWN</sequence>
<dbReference type="AlphaFoldDB" id="A0AAD5WN55"/>
<keyword evidence="2" id="KW-0540">Nuclease</keyword>
<dbReference type="Proteomes" id="UP001201980">
    <property type="component" value="Unassembled WGS sequence"/>
</dbReference>
<reference evidence="2" key="1">
    <citation type="submission" date="2022-07" db="EMBL/GenBank/DDBJ databases">
        <title>Draft genome sequence of Zalerion maritima ATCC 34329, a (micro)plastics degrading marine fungus.</title>
        <authorList>
            <person name="Paco A."/>
            <person name="Goncalves M.F.M."/>
            <person name="Rocha-Santos T.A.P."/>
            <person name="Alves A."/>
        </authorList>
    </citation>
    <scope>NUCLEOTIDE SEQUENCE</scope>
    <source>
        <strain evidence="2">ATCC 34329</strain>
    </source>
</reference>
<dbReference type="GO" id="GO:0004527">
    <property type="term" value="F:exonuclease activity"/>
    <property type="evidence" value="ECO:0007669"/>
    <property type="project" value="UniProtKB-KW"/>
</dbReference>
<dbReference type="SUPFAM" id="SSF53098">
    <property type="entry name" value="Ribonuclease H-like"/>
    <property type="match status" value="1"/>
</dbReference>
<dbReference type="InterPro" id="IPR012337">
    <property type="entry name" value="RNaseH-like_sf"/>
</dbReference>
<keyword evidence="2" id="KW-0269">Exonuclease</keyword>
<keyword evidence="2" id="KW-0378">Hydrolase</keyword>
<keyword evidence="3" id="KW-1185">Reference proteome</keyword>
<dbReference type="InterPro" id="IPR036397">
    <property type="entry name" value="RNaseH_sf"/>
</dbReference>